<dbReference type="EMBL" id="JAQIZZ010000006">
    <property type="protein sequence ID" value="KAJ5538482.1"/>
    <property type="molecule type" value="Genomic_DNA"/>
</dbReference>
<comment type="caution">
    <text evidence="1">The sequence shown here is derived from an EMBL/GenBank/DDBJ whole genome shotgun (WGS) entry which is preliminary data.</text>
</comment>
<dbReference type="AlphaFoldDB" id="A0AAD6GF69"/>
<name>A0AAD6GF69_9EURO</name>
<protein>
    <submittedName>
        <fullName evidence="1">Uncharacterized protein</fullName>
    </submittedName>
</protein>
<keyword evidence="2" id="KW-1185">Reference proteome</keyword>
<evidence type="ECO:0000313" key="1">
    <source>
        <dbReference type="EMBL" id="KAJ5538482.1"/>
    </source>
</evidence>
<dbReference type="Proteomes" id="UP001220324">
    <property type="component" value="Unassembled WGS sequence"/>
</dbReference>
<sequence>METILSPTQLWPGGVPSTIRLHPDSRLDEYHQEEEIKGWCQFLKKSRTSLSDPEEDRAQRRDLIEKWACADQSFRDSRLFVCLVDKPYDPENYTRITELLILLYIHLARTSNHPLRFNNTSKPQIPAFILDATMVDQYKRILIPENLPMSYYLENADFSAMAMTRTGTVIFPYLISYAFFVIDNQSCQDGLVRILNFSSNGQIMQEARMRPWQIGRLTMLHSSLGHQWDELFDRPETSPRWNQPRKCDNSIDLQLPILEIMAVLSRRGDVPPLNDYTSAEWAEEFERFAPEFLAYEREGRVSDYGWDRLMDVTCADYSHIRHARQLAAALGRSM</sequence>
<gene>
    <name evidence="1" type="ORF">N7494_007961</name>
</gene>
<evidence type="ECO:0000313" key="2">
    <source>
        <dbReference type="Proteomes" id="UP001220324"/>
    </source>
</evidence>
<reference evidence="1 2" key="1">
    <citation type="journal article" date="2023" name="IMA Fungus">
        <title>Comparative genomic study of the Penicillium genus elucidates a diverse pangenome and 15 lateral gene transfer events.</title>
        <authorList>
            <person name="Petersen C."/>
            <person name="Sorensen T."/>
            <person name="Nielsen M.R."/>
            <person name="Sondergaard T.E."/>
            <person name="Sorensen J.L."/>
            <person name="Fitzpatrick D.A."/>
            <person name="Frisvad J.C."/>
            <person name="Nielsen K.L."/>
        </authorList>
    </citation>
    <scope>NUCLEOTIDE SEQUENCE [LARGE SCALE GENOMIC DNA]</scope>
    <source>
        <strain evidence="1 2">IBT 35679</strain>
    </source>
</reference>
<accession>A0AAD6GF69</accession>
<organism evidence="1 2">
    <name type="scientific">Penicillium frequentans</name>
    <dbReference type="NCBI Taxonomy" id="3151616"/>
    <lineage>
        <taxon>Eukaryota</taxon>
        <taxon>Fungi</taxon>
        <taxon>Dikarya</taxon>
        <taxon>Ascomycota</taxon>
        <taxon>Pezizomycotina</taxon>
        <taxon>Eurotiomycetes</taxon>
        <taxon>Eurotiomycetidae</taxon>
        <taxon>Eurotiales</taxon>
        <taxon>Aspergillaceae</taxon>
        <taxon>Penicillium</taxon>
    </lineage>
</organism>
<proteinExistence type="predicted"/>